<dbReference type="SUPFAM" id="SSF46785">
    <property type="entry name" value="Winged helix' DNA-binding domain"/>
    <property type="match status" value="1"/>
</dbReference>
<name>A0A1I0NWH2_9RHOB</name>
<dbReference type="EMBL" id="FOJB01000001">
    <property type="protein sequence ID" value="SEW06126.1"/>
    <property type="molecule type" value="Genomic_DNA"/>
</dbReference>
<dbReference type="InterPro" id="IPR005119">
    <property type="entry name" value="LysR_subst-bd"/>
</dbReference>
<dbReference type="SUPFAM" id="SSF53850">
    <property type="entry name" value="Periplasmic binding protein-like II"/>
    <property type="match status" value="1"/>
</dbReference>
<dbReference type="InterPro" id="IPR036390">
    <property type="entry name" value="WH_DNA-bd_sf"/>
</dbReference>
<dbReference type="CDD" id="cd08415">
    <property type="entry name" value="PBP2_LysR_opines_like"/>
    <property type="match status" value="1"/>
</dbReference>
<evidence type="ECO:0000256" key="4">
    <source>
        <dbReference type="ARBA" id="ARBA00023163"/>
    </source>
</evidence>
<proteinExistence type="inferred from homology"/>
<dbReference type="Gene3D" id="1.10.10.10">
    <property type="entry name" value="Winged helix-like DNA-binding domain superfamily/Winged helix DNA-binding domain"/>
    <property type="match status" value="1"/>
</dbReference>
<evidence type="ECO:0000259" key="5">
    <source>
        <dbReference type="PROSITE" id="PS50931"/>
    </source>
</evidence>
<dbReference type="Pfam" id="PF03466">
    <property type="entry name" value="LysR_substrate"/>
    <property type="match status" value="1"/>
</dbReference>
<evidence type="ECO:0000313" key="6">
    <source>
        <dbReference type="EMBL" id="SEW06126.1"/>
    </source>
</evidence>
<comment type="similarity">
    <text evidence="1">Belongs to the LysR transcriptional regulatory family.</text>
</comment>
<dbReference type="PANTHER" id="PTHR30427:SF1">
    <property type="entry name" value="TRANSCRIPTIONAL ACTIVATOR PROTEIN LYSR"/>
    <property type="match status" value="1"/>
</dbReference>
<keyword evidence="3" id="KW-0238">DNA-binding</keyword>
<dbReference type="PRINTS" id="PR00039">
    <property type="entry name" value="HTHLYSR"/>
</dbReference>
<reference evidence="6 7" key="1">
    <citation type="submission" date="2016-10" db="EMBL/GenBank/DDBJ databases">
        <authorList>
            <person name="de Groot N.N."/>
        </authorList>
    </citation>
    <scope>NUCLEOTIDE SEQUENCE [LARGE SCALE GENOMIC DNA]</scope>
    <source>
        <strain evidence="6 7">DSM 29439</strain>
    </source>
</reference>
<evidence type="ECO:0000256" key="2">
    <source>
        <dbReference type="ARBA" id="ARBA00023015"/>
    </source>
</evidence>
<gene>
    <name evidence="6" type="ORF">SAMN05444851_1156</name>
</gene>
<dbReference type="AlphaFoldDB" id="A0A1I0NWH2"/>
<dbReference type="GO" id="GO:0003700">
    <property type="term" value="F:DNA-binding transcription factor activity"/>
    <property type="evidence" value="ECO:0007669"/>
    <property type="project" value="InterPro"/>
</dbReference>
<dbReference type="Gene3D" id="3.40.190.290">
    <property type="match status" value="1"/>
</dbReference>
<accession>A0A1I0NWH2</accession>
<keyword evidence="7" id="KW-1185">Reference proteome</keyword>
<dbReference type="PROSITE" id="PS50931">
    <property type="entry name" value="HTH_LYSR"/>
    <property type="match status" value="1"/>
</dbReference>
<dbReference type="STRING" id="1173584.SAMN05444851_1156"/>
<evidence type="ECO:0000256" key="3">
    <source>
        <dbReference type="ARBA" id="ARBA00023125"/>
    </source>
</evidence>
<dbReference type="GO" id="GO:0010628">
    <property type="term" value="P:positive regulation of gene expression"/>
    <property type="evidence" value="ECO:0007669"/>
    <property type="project" value="TreeGrafter"/>
</dbReference>
<protein>
    <submittedName>
        <fullName evidence="6">Transcriptional regulator, LysR family</fullName>
    </submittedName>
</protein>
<evidence type="ECO:0000256" key="1">
    <source>
        <dbReference type="ARBA" id="ARBA00009437"/>
    </source>
</evidence>
<dbReference type="InterPro" id="IPR036388">
    <property type="entry name" value="WH-like_DNA-bd_sf"/>
</dbReference>
<dbReference type="Pfam" id="PF00126">
    <property type="entry name" value="HTH_1"/>
    <property type="match status" value="1"/>
</dbReference>
<dbReference type="Proteomes" id="UP000199650">
    <property type="component" value="Unassembled WGS sequence"/>
</dbReference>
<dbReference type="InterPro" id="IPR000847">
    <property type="entry name" value="LysR_HTH_N"/>
</dbReference>
<keyword evidence="4" id="KW-0804">Transcription</keyword>
<dbReference type="GO" id="GO:0043565">
    <property type="term" value="F:sequence-specific DNA binding"/>
    <property type="evidence" value="ECO:0007669"/>
    <property type="project" value="TreeGrafter"/>
</dbReference>
<evidence type="ECO:0000313" key="7">
    <source>
        <dbReference type="Proteomes" id="UP000199650"/>
    </source>
</evidence>
<organism evidence="6 7">
    <name type="scientific">Aliiroseovarius sediminilitoris</name>
    <dbReference type="NCBI Taxonomy" id="1173584"/>
    <lineage>
        <taxon>Bacteria</taxon>
        <taxon>Pseudomonadati</taxon>
        <taxon>Pseudomonadota</taxon>
        <taxon>Alphaproteobacteria</taxon>
        <taxon>Rhodobacterales</taxon>
        <taxon>Paracoccaceae</taxon>
        <taxon>Aliiroseovarius</taxon>
    </lineage>
</organism>
<dbReference type="InterPro" id="IPR037424">
    <property type="entry name" value="NocR_PBP2"/>
</dbReference>
<feature type="domain" description="HTH lysR-type" evidence="5">
    <location>
        <begin position="5"/>
        <end position="62"/>
    </location>
</feature>
<dbReference type="PANTHER" id="PTHR30427">
    <property type="entry name" value="TRANSCRIPTIONAL ACTIVATOR PROTEIN LYSR"/>
    <property type="match status" value="1"/>
</dbReference>
<keyword evidence="2" id="KW-0805">Transcription regulation</keyword>
<sequence length="304" mass="33124">MLPRLTHRQIEAFRAVMETGKVTSAAAVLGTTQPSVSKLIADLERAAGFNMFERQGRQVVPTSEARALYEEVERAFVGMMEISRVIQDIRDFRTGSLLIAGMPALALKLLPDVIAEFIAAEPGITVSLRTRSSQAVLRHLSSQQFDLGFAALDNDHPAVLRRELFTAPMLAVLPLSHELERKTVLLPGDFDQRPFIALGAEIGTRSETDAFLLAGGARPRIVAEAQLSASICELVAAGAGISIVEPVTAMHFANLGKILVRPLSPVQPFRYDLLLPATRQPSRIAKQFLKLVEARFDTLLGVHG</sequence>